<reference evidence="2 3" key="1">
    <citation type="submission" date="2018-06" db="EMBL/GenBank/DDBJ databases">
        <title>Comparative genomics reveals the genomic features of Rhizophagus irregularis, R. cerebriforme, R. diaphanum and Gigaspora rosea, and their symbiotic lifestyle signature.</title>
        <authorList>
            <person name="Morin E."/>
            <person name="San Clemente H."/>
            <person name="Chen E.C.H."/>
            <person name="De La Providencia I."/>
            <person name="Hainaut M."/>
            <person name="Kuo A."/>
            <person name="Kohler A."/>
            <person name="Murat C."/>
            <person name="Tang N."/>
            <person name="Roy S."/>
            <person name="Loubradou J."/>
            <person name="Henrissat B."/>
            <person name="Grigoriev I.V."/>
            <person name="Corradi N."/>
            <person name="Roux C."/>
            <person name="Martin F.M."/>
        </authorList>
    </citation>
    <scope>NUCLEOTIDE SEQUENCE [LARGE SCALE GENOMIC DNA]</scope>
    <source>
        <strain evidence="2 3">DAOM 194757</strain>
    </source>
</reference>
<organism evidence="2 3">
    <name type="scientific">Gigaspora rosea</name>
    <dbReference type="NCBI Taxonomy" id="44941"/>
    <lineage>
        <taxon>Eukaryota</taxon>
        <taxon>Fungi</taxon>
        <taxon>Fungi incertae sedis</taxon>
        <taxon>Mucoromycota</taxon>
        <taxon>Glomeromycotina</taxon>
        <taxon>Glomeromycetes</taxon>
        <taxon>Diversisporales</taxon>
        <taxon>Gigasporaceae</taxon>
        <taxon>Gigaspora</taxon>
    </lineage>
</organism>
<evidence type="ECO:0000313" key="2">
    <source>
        <dbReference type="EMBL" id="RIB20051.1"/>
    </source>
</evidence>
<feature type="compositionally biased region" description="Acidic residues" evidence="1">
    <location>
        <begin position="1"/>
        <end position="30"/>
    </location>
</feature>
<gene>
    <name evidence="2" type="ORF">C2G38_2180207</name>
</gene>
<proteinExistence type="predicted"/>
<feature type="non-terminal residue" evidence="2">
    <location>
        <position position="1"/>
    </location>
</feature>
<protein>
    <submittedName>
        <fullName evidence="2">Uncharacterized protein</fullName>
    </submittedName>
</protein>
<dbReference type="EMBL" id="QKWP01000438">
    <property type="protein sequence ID" value="RIB20051.1"/>
    <property type="molecule type" value="Genomic_DNA"/>
</dbReference>
<feature type="region of interest" description="Disordered" evidence="1">
    <location>
        <begin position="1"/>
        <end position="31"/>
    </location>
</feature>
<dbReference type="OrthoDB" id="2445738at2759"/>
<comment type="caution">
    <text evidence="2">The sequence shown here is derived from an EMBL/GenBank/DDBJ whole genome shotgun (WGS) entry which is preliminary data.</text>
</comment>
<sequence>EFDETLDVYTEDDNFSETSTESDESSDDSDNVFKDYSAPDFEMPREPKNVHNNNRFTWILLWIMNFKIQYNISEGAIEALLKFMKLVLIVVGGIEFNNFPIFKYKVNKALGLSNEFISFVSCPKCHKLYKEEERPGFENSLRHWVNCSSFDDILCDIYDGEIWKTFKDEPFGEDSALFFCNEKVDSHLGLIVNLDWFQLFDGVSHSTGVLYASIANLPCDIRFKHENMLVLGILPGPDEPSFQKEERFVLL</sequence>
<name>A0A397VDY7_9GLOM</name>
<dbReference type="Proteomes" id="UP000266673">
    <property type="component" value="Unassembled WGS sequence"/>
</dbReference>
<keyword evidence="3" id="KW-1185">Reference proteome</keyword>
<dbReference type="AlphaFoldDB" id="A0A397VDY7"/>
<accession>A0A397VDY7</accession>
<evidence type="ECO:0000256" key="1">
    <source>
        <dbReference type="SAM" id="MobiDB-lite"/>
    </source>
</evidence>
<evidence type="ECO:0000313" key="3">
    <source>
        <dbReference type="Proteomes" id="UP000266673"/>
    </source>
</evidence>
<dbReference type="STRING" id="44941.A0A397VDY7"/>